<evidence type="ECO:0000256" key="1">
    <source>
        <dbReference type="ARBA" id="ARBA00022737"/>
    </source>
</evidence>
<feature type="repeat" description="TPR" evidence="3">
    <location>
        <begin position="57"/>
        <end position="90"/>
    </location>
</feature>
<dbReference type="InterPro" id="IPR051012">
    <property type="entry name" value="CellSynth/LPSAsmb/PSIAsmb"/>
</dbReference>
<sequence length="318" mass="33092">MLASRHTALMEFDAMLHRFARIALIAAIAAVPAYASGGGGGGGFSSMPSDSTPQYDPAVEYAKGSEALKAGDYKAADKAFKKVLAVTPKDANALYMSGLAKAGDGDLKGAAKAYEKALKINPAMLATRRDYAVTLFKIGDADKGAAELATLKSQAATCGDACPQAADLKSAVAAVEAAQTAGKTAALAPPPSLLFADAAAGDGAYLHAVSLINEHRYGEALVALDAAKAAFGPHPDVLTYIGFTYRKLGQYDRAESYYRQALAIAPTHRGATEYYGELKAERGDIAGARAMLAALEAQCSFGCIEAEDLRRWIDAKGV</sequence>
<proteinExistence type="predicted"/>
<dbReference type="AlphaFoldDB" id="A0A4Y9EKR6"/>
<keyword evidence="5" id="KW-1185">Reference proteome</keyword>
<dbReference type="Pfam" id="PF13432">
    <property type="entry name" value="TPR_16"/>
    <property type="match status" value="1"/>
</dbReference>
<dbReference type="PROSITE" id="PS50293">
    <property type="entry name" value="TPR_REGION"/>
    <property type="match status" value="1"/>
</dbReference>
<evidence type="ECO:0000256" key="3">
    <source>
        <dbReference type="PROSITE-ProRule" id="PRU00339"/>
    </source>
</evidence>
<dbReference type="EMBL" id="SIHO01000003">
    <property type="protein sequence ID" value="TFU01351.1"/>
    <property type="molecule type" value="Genomic_DNA"/>
</dbReference>
<name>A0A4Y9EKR6_9SPHN</name>
<protein>
    <submittedName>
        <fullName evidence="4">Tetratricopeptide repeat protein</fullName>
    </submittedName>
</protein>
<feature type="repeat" description="TPR" evidence="3">
    <location>
        <begin position="235"/>
        <end position="268"/>
    </location>
</feature>
<dbReference type="Gene3D" id="1.25.40.10">
    <property type="entry name" value="Tetratricopeptide repeat domain"/>
    <property type="match status" value="2"/>
</dbReference>
<keyword evidence="2 3" id="KW-0802">TPR repeat</keyword>
<evidence type="ECO:0000256" key="2">
    <source>
        <dbReference type="ARBA" id="ARBA00022803"/>
    </source>
</evidence>
<evidence type="ECO:0000313" key="5">
    <source>
        <dbReference type="Proteomes" id="UP000297737"/>
    </source>
</evidence>
<reference evidence="4 5" key="1">
    <citation type="submission" date="2019-02" db="EMBL/GenBank/DDBJ databases">
        <title>Polymorphobacter sp. isolated from the lake at the Tibet of China.</title>
        <authorList>
            <person name="Li A."/>
        </authorList>
    </citation>
    <scope>NUCLEOTIDE SEQUENCE [LARGE SCALE GENOMIC DNA]</scope>
    <source>
        <strain evidence="4 5">DJ1R-1</strain>
    </source>
</reference>
<dbReference type="PANTHER" id="PTHR45586">
    <property type="entry name" value="TPR REPEAT-CONTAINING PROTEIN PA4667"/>
    <property type="match status" value="1"/>
</dbReference>
<dbReference type="Pfam" id="PF00515">
    <property type="entry name" value="TPR_1"/>
    <property type="match status" value="1"/>
</dbReference>
<dbReference type="PROSITE" id="PS50005">
    <property type="entry name" value="TPR"/>
    <property type="match status" value="3"/>
</dbReference>
<dbReference type="PANTHER" id="PTHR45586:SF1">
    <property type="entry name" value="LIPOPOLYSACCHARIDE ASSEMBLY PROTEIN B"/>
    <property type="match status" value="1"/>
</dbReference>
<accession>A0A4Y9EKR6</accession>
<dbReference type="Proteomes" id="UP000297737">
    <property type="component" value="Unassembled WGS sequence"/>
</dbReference>
<organism evidence="4 5">
    <name type="scientific">Glacieibacterium arshaanense</name>
    <dbReference type="NCBI Taxonomy" id="2511025"/>
    <lineage>
        <taxon>Bacteria</taxon>
        <taxon>Pseudomonadati</taxon>
        <taxon>Pseudomonadota</taxon>
        <taxon>Alphaproteobacteria</taxon>
        <taxon>Sphingomonadales</taxon>
        <taxon>Sphingosinicellaceae</taxon>
        <taxon>Glacieibacterium</taxon>
    </lineage>
</organism>
<evidence type="ECO:0000313" key="4">
    <source>
        <dbReference type="EMBL" id="TFU01351.1"/>
    </source>
</evidence>
<gene>
    <name evidence="4" type="ORF">EUV02_13755</name>
</gene>
<keyword evidence="1" id="KW-0677">Repeat</keyword>
<feature type="repeat" description="TPR" evidence="3">
    <location>
        <begin position="91"/>
        <end position="124"/>
    </location>
</feature>
<dbReference type="OrthoDB" id="8480982at2"/>
<dbReference type="InterPro" id="IPR019734">
    <property type="entry name" value="TPR_rpt"/>
</dbReference>
<dbReference type="SUPFAM" id="SSF48452">
    <property type="entry name" value="TPR-like"/>
    <property type="match status" value="1"/>
</dbReference>
<comment type="caution">
    <text evidence="4">The sequence shown here is derived from an EMBL/GenBank/DDBJ whole genome shotgun (WGS) entry which is preliminary data.</text>
</comment>
<dbReference type="InterPro" id="IPR011990">
    <property type="entry name" value="TPR-like_helical_dom_sf"/>
</dbReference>
<dbReference type="SMART" id="SM00028">
    <property type="entry name" value="TPR"/>
    <property type="match status" value="3"/>
</dbReference>